<dbReference type="EMBL" id="JAVXUO010000178">
    <property type="protein sequence ID" value="KAK2994721.1"/>
    <property type="molecule type" value="Genomic_DNA"/>
</dbReference>
<feature type="domain" description="Glycosyltransferase family 28 N-terminal" evidence="3">
    <location>
        <begin position="209"/>
        <end position="329"/>
    </location>
</feature>
<dbReference type="CDD" id="cd03784">
    <property type="entry name" value="GT1_Gtf-like"/>
    <property type="match status" value="1"/>
</dbReference>
<feature type="non-terminal residue" evidence="4">
    <location>
        <position position="644"/>
    </location>
</feature>
<reference evidence="4" key="1">
    <citation type="submission" date="2022-12" db="EMBL/GenBank/DDBJ databases">
        <title>Draft genome assemblies for two species of Escallonia (Escalloniales).</title>
        <authorList>
            <person name="Chanderbali A."/>
            <person name="Dervinis C."/>
            <person name="Anghel I."/>
            <person name="Soltis D."/>
            <person name="Soltis P."/>
            <person name="Zapata F."/>
        </authorList>
    </citation>
    <scope>NUCLEOTIDE SEQUENCE</scope>
    <source>
        <strain evidence="4">UCBG92.1500</strain>
        <tissue evidence="4">Leaf</tissue>
    </source>
</reference>
<dbReference type="Pfam" id="PF03033">
    <property type="entry name" value="Glyco_transf_28"/>
    <property type="match status" value="1"/>
</dbReference>
<organism evidence="4 5">
    <name type="scientific">Escallonia rubra</name>
    <dbReference type="NCBI Taxonomy" id="112253"/>
    <lineage>
        <taxon>Eukaryota</taxon>
        <taxon>Viridiplantae</taxon>
        <taxon>Streptophyta</taxon>
        <taxon>Embryophyta</taxon>
        <taxon>Tracheophyta</taxon>
        <taxon>Spermatophyta</taxon>
        <taxon>Magnoliopsida</taxon>
        <taxon>eudicotyledons</taxon>
        <taxon>Gunneridae</taxon>
        <taxon>Pentapetalae</taxon>
        <taxon>asterids</taxon>
        <taxon>campanulids</taxon>
        <taxon>Escalloniales</taxon>
        <taxon>Escalloniaceae</taxon>
        <taxon>Escallonia</taxon>
    </lineage>
</organism>
<feature type="compositionally biased region" description="Basic and acidic residues" evidence="2">
    <location>
        <begin position="14"/>
        <end position="23"/>
    </location>
</feature>
<keyword evidence="1" id="KW-0808">Transferase</keyword>
<dbReference type="FunFam" id="3.40.50.2000:FF:000009">
    <property type="entry name" value="Sterol 3-beta-glucosyltransferase UGT80A2"/>
    <property type="match status" value="1"/>
</dbReference>
<comment type="caution">
    <text evidence="4">The sequence shown here is derived from an EMBL/GenBank/DDBJ whole genome shotgun (WGS) entry which is preliminary data.</text>
</comment>
<dbReference type="SUPFAM" id="SSF53756">
    <property type="entry name" value="UDP-Glycosyltransferase/glycogen phosphorylase"/>
    <property type="match status" value="1"/>
</dbReference>
<sequence length="644" mass="71560">MVTVGKKGRGTGTGERKEKQHSIGVHGEDNFIEYYNDILNSEVTSEGTTAVTGINLSGMLDILMLTYLQGRIEDTLKWLNRLATVQDDGTVQFDVPGDIKPQNLDFGTGVVYNGSNEKGAADAPPDTRDIPPLQIVMLIVGTRGDVQPFVAIGKRLQESFTCTSMKKYSSYIGPFFGIPASLRGREGGKRTTIVFNLDGGSPETHSAPEYGHRVRLATHSNFKEFVLTAGLEFFALGGDPKALAGYMVKNKGFLPSGPSEIQLQRSQMKDIIFSLLPACLNNDPDTNIPFKADAIIANPPAYGHTHVAEALKVPLHVFFTMPWTPTSEFPHPLSRVKQQVGYRLSYQIVDALIWLGIRDMVNEFRKKKLKLRPVTYLSGSYNSPDVPYGYIWSPHLVPKPKDWGPKIDVVGFCFLDLASNYVPPDSLVEWLGDGIPPIYVGFGSLPVQEPEKMMTIIVRALEITGQRGIINKGWGGLGNLAEAKRFVYSLDNCPHDWLFLQCAAVVKPHFPLPVITVPFIAYETLRTTLLVGKDMLIVDEVTTSLLETGSLKYVRGNSHANGLVARADTKSNSRHNKNWQERKRNGKVKARSISRARNGVICHYCEVKGHDKNHYREMTKELKELQAKKKPQAPLVLAKRNQMK</sequence>
<proteinExistence type="predicted"/>
<dbReference type="InterPro" id="IPR004276">
    <property type="entry name" value="GlycoTrans_28_N"/>
</dbReference>
<evidence type="ECO:0000313" key="5">
    <source>
        <dbReference type="Proteomes" id="UP001187471"/>
    </source>
</evidence>
<gene>
    <name evidence="4" type="ORF">RJ640_002527</name>
</gene>
<dbReference type="AlphaFoldDB" id="A0AA88S9E0"/>
<dbReference type="Gene3D" id="3.40.50.2000">
    <property type="entry name" value="Glycogen Phosphorylase B"/>
    <property type="match status" value="3"/>
</dbReference>
<dbReference type="PANTHER" id="PTHR48050">
    <property type="entry name" value="STEROL 3-BETA-GLUCOSYLTRANSFERASE"/>
    <property type="match status" value="1"/>
</dbReference>
<dbReference type="InterPro" id="IPR002213">
    <property type="entry name" value="UDP_glucos_trans"/>
</dbReference>
<dbReference type="GO" id="GO:0016906">
    <property type="term" value="F:sterol 3-beta-glucosyltransferase activity"/>
    <property type="evidence" value="ECO:0007669"/>
    <property type="project" value="UniProtKB-ARBA"/>
</dbReference>
<evidence type="ECO:0000256" key="1">
    <source>
        <dbReference type="ARBA" id="ARBA00022679"/>
    </source>
</evidence>
<accession>A0AA88S9E0</accession>
<dbReference type="Proteomes" id="UP001187471">
    <property type="component" value="Unassembled WGS sequence"/>
</dbReference>
<evidence type="ECO:0000313" key="4">
    <source>
        <dbReference type="EMBL" id="KAK2994721.1"/>
    </source>
</evidence>
<dbReference type="GO" id="GO:0005975">
    <property type="term" value="P:carbohydrate metabolic process"/>
    <property type="evidence" value="ECO:0007669"/>
    <property type="project" value="InterPro"/>
</dbReference>
<evidence type="ECO:0000259" key="3">
    <source>
        <dbReference type="Pfam" id="PF03033"/>
    </source>
</evidence>
<keyword evidence="5" id="KW-1185">Reference proteome</keyword>
<protein>
    <recommendedName>
        <fullName evidence="3">Glycosyltransferase family 28 N-terminal domain-containing protein</fullName>
    </recommendedName>
</protein>
<dbReference type="PANTHER" id="PTHR48050:SF2">
    <property type="entry name" value="STEROL 3-BETA-GLUCOSYLTRANSFERASE UGT80A2-LIKE"/>
    <property type="match status" value="1"/>
</dbReference>
<feature type="region of interest" description="Disordered" evidence="2">
    <location>
        <begin position="1"/>
        <end position="23"/>
    </location>
</feature>
<evidence type="ECO:0000256" key="2">
    <source>
        <dbReference type="SAM" id="MobiDB-lite"/>
    </source>
</evidence>
<dbReference type="InterPro" id="IPR050426">
    <property type="entry name" value="Glycosyltransferase_28"/>
</dbReference>
<name>A0AA88S9E0_9ASTE</name>